<keyword evidence="3" id="KW-1185">Reference proteome</keyword>
<keyword evidence="1" id="KW-0812">Transmembrane</keyword>
<evidence type="ECO:0000313" key="2">
    <source>
        <dbReference type="EMBL" id="AIT60386.1"/>
    </source>
</evidence>
<sequence length="82" mass="9415">MNFAEHTKRNWLITVFAALFFATTITMIFHDEPRNTIVLMSTFLAVAAGLFLLILVTWYFIRARRESRAHAEQSTPPAQDSV</sequence>
<dbReference type="AlphaFoldDB" id="A0A097IE19"/>
<gene>
    <name evidence="2" type="ORF">CDOO_03335</name>
</gene>
<name>A0A097IE19_9CORY</name>
<organism evidence="2 3">
    <name type="scientific">Corynebacterium doosanense CAU 212 = DSM 45436</name>
    <dbReference type="NCBI Taxonomy" id="558173"/>
    <lineage>
        <taxon>Bacteria</taxon>
        <taxon>Bacillati</taxon>
        <taxon>Actinomycetota</taxon>
        <taxon>Actinomycetes</taxon>
        <taxon>Mycobacteriales</taxon>
        <taxon>Corynebacteriaceae</taxon>
        <taxon>Corynebacterium</taxon>
    </lineage>
</organism>
<evidence type="ECO:0000256" key="1">
    <source>
        <dbReference type="SAM" id="Phobius"/>
    </source>
</evidence>
<evidence type="ECO:0000313" key="3">
    <source>
        <dbReference type="Proteomes" id="UP000029914"/>
    </source>
</evidence>
<dbReference type="Gene3D" id="1.20.140.150">
    <property type="match status" value="1"/>
</dbReference>
<keyword evidence="1" id="KW-0472">Membrane</keyword>
<accession>A0A097IE19</accession>
<keyword evidence="1" id="KW-1133">Transmembrane helix</keyword>
<dbReference type="STRING" id="558173.CDOO_03335"/>
<proteinExistence type="predicted"/>
<dbReference type="EMBL" id="CP006764">
    <property type="protein sequence ID" value="AIT60386.1"/>
    <property type="molecule type" value="Genomic_DNA"/>
</dbReference>
<dbReference type="eggNOG" id="ENOG5031RZ3">
    <property type="taxonomic scope" value="Bacteria"/>
</dbReference>
<dbReference type="KEGG" id="cdo:CDOO_03335"/>
<dbReference type="Proteomes" id="UP000029914">
    <property type="component" value="Chromosome"/>
</dbReference>
<dbReference type="OrthoDB" id="4425320at2"/>
<reference evidence="2 3" key="1">
    <citation type="submission" date="2013-09" db="EMBL/GenBank/DDBJ databases">
        <title>Complete genome sequence of Corynebacterium doosanense CAU 212(T) (=DSM 45436(T)), isolated from activated sludge.</title>
        <authorList>
            <person name="Schaffert L."/>
            <person name="Albersmeier A."/>
            <person name="Kalinowski J."/>
            <person name="Ruckert C."/>
        </authorList>
    </citation>
    <scope>NUCLEOTIDE SEQUENCE [LARGE SCALE GENOMIC DNA]</scope>
    <source>
        <strain evidence="2 3">CAU 212</strain>
    </source>
</reference>
<dbReference type="RefSeq" id="WP_018021191.1">
    <property type="nucleotide sequence ID" value="NZ_AQUX01000002.1"/>
</dbReference>
<protein>
    <submittedName>
        <fullName evidence="2">Uncharacterized protein</fullName>
    </submittedName>
</protein>
<feature type="transmembrane region" description="Helical" evidence="1">
    <location>
        <begin position="36"/>
        <end position="61"/>
    </location>
</feature>
<feature type="transmembrane region" description="Helical" evidence="1">
    <location>
        <begin position="12"/>
        <end position="30"/>
    </location>
</feature>
<dbReference type="HOGENOM" id="CLU_190537_0_0_11"/>